<dbReference type="OrthoDB" id="5368589at2"/>
<proteinExistence type="predicted"/>
<keyword evidence="3" id="KW-1185">Reference proteome</keyword>
<dbReference type="Gene3D" id="3.40.190.10">
    <property type="entry name" value="Periplasmic binding protein-like II"/>
    <property type="match status" value="1"/>
</dbReference>
<dbReference type="Proteomes" id="UP000186819">
    <property type="component" value="Unassembled WGS sequence"/>
</dbReference>
<dbReference type="STRING" id="34027.SAMN05421829_111104"/>
<accession>A0A1N6Z546</accession>
<evidence type="ECO:0008006" key="4">
    <source>
        <dbReference type="Google" id="ProtNLM"/>
    </source>
</evidence>
<evidence type="ECO:0000256" key="1">
    <source>
        <dbReference type="SAM" id="SignalP"/>
    </source>
</evidence>
<organism evidence="2 3">
    <name type="scientific">Aromatoleum tolulyticum</name>
    <dbReference type="NCBI Taxonomy" id="34027"/>
    <lineage>
        <taxon>Bacteria</taxon>
        <taxon>Pseudomonadati</taxon>
        <taxon>Pseudomonadota</taxon>
        <taxon>Betaproteobacteria</taxon>
        <taxon>Rhodocyclales</taxon>
        <taxon>Rhodocyclaceae</taxon>
        <taxon>Aromatoleum</taxon>
    </lineage>
</organism>
<keyword evidence="1" id="KW-0732">Signal</keyword>
<protein>
    <recommendedName>
        <fullName evidence="4">Phosphate ABC transporter substrate-binding protein</fullName>
    </recommendedName>
</protein>
<evidence type="ECO:0000313" key="2">
    <source>
        <dbReference type="EMBL" id="SIR21972.1"/>
    </source>
</evidence>
<evidence type="ECO:0000313" key="3">
    <source>
        <dbReference type="Proteomes" id="UP000186819"/>
    </source>
</evidence>
<dbReference type="AlphaFoldDB" id="A0A1N6Z546"/>
<reference evidence="3" key="1">
    <citation type="submission" date="2017-01" db="EMBL/GenBank/DDBJ databases">
        <authorList>
            <person name="Varghese N."/>
            <person name="Submissions S."/>
        </authorList>
    </citation>
    <scope>NUCLEOTIDE SEQUENCE [LARGE SCALE GENOMIC DNA]</scope>
    <source>
        <strain evidence="3">ATCC 51758</strain>
    </source>
</reference>
<name>A0A1N6Z546_9RHOO</name>
<sequence length="142" mass="15508">MPVIRLVRGCFLALSLLAAPCALAQIVIVAGARSLLPELTPEQAEQFYLGRAHTLPDGSVVTLADLPAGAVRDQFYQQLTRKNANQIRAHWSRMVFTGRALPPQQADSVAELRQWLAAQPNLIGYMPAAEADGRVKVLLRLP</sequence>
<feature type="signal peptide" evidence="1">
    <location>
        <begin position="1"/>
        <end position="24"/>
    </location>
</feature>
<dbReference type="RefSeq" id="WP_076603226.1">
    <property type="nucleotide sequence ID" value="NZ_FTMD01000011.1"/>
</dbReference>
<gene>
    <name evidence="2" type="ORF">SAMN05421829_111104</name>
</gene>
<dbReference type="EMBL" id="FTMD01000011">
    <property type="protein sequence ID" value="SIR21972.1"/>
    <property type="molecule type" value="Genomic_DNA"/>
</dbReference>
<feature type="chain" id="PRO_5012501087" description="Phosphate ABC transporter substrate-binding protein" evidence="1">
    <location>
        <begin position="25"/>
        <end position="142"/>
    </location>
</feature>
<dbReference type="SUPFAM" id="SSF53850">
    <property type="entry name" value="Periplasmic binding protein-like II"/>
    <property type="match status" value="1"/>
</dbReference>